<evidence type="ECO:0000313" key="8">
    <source>
        <dbReference type="Proteomes" id="UP001412067"/>
    </source>
</evidence>
<gene>
    <name evidence="7" type="primary">CAT1</name>
    <name evidence="7" type="ORF">KSP40_PGU001232</name>
</gene>
<keyword evidence="5 6" id="KW-0472">Membrane</keyword>
<dbReference type="PANTHER" id="PTHR43243:SF1">
    <property type="entry name" value="CATIONIC AMINO ACID TRANSPORTER 1"/>
    <property type="match status" value="1"/>
</dbReference>
<evidence type="ECO:0000256" key="6">
    <source>
        <dbReference type="SAM" id="Phobius"/>
    </source>
</evidence>
<keyword evidence="4 6" id="KW-1133">Transmembrane helix</keyword>
<comment type="subcellular location">
    <subcellularLocation>
        <location evidence="1">Membrane</location>
        <topology evidence="1">Multi-pass membrane protein</topology>
    </subcellularLocation>
</comment>
<comment type="caution">
    <text evidence="7">The sequence shown here is derived from an EMBL/GenBank/DDBJ whole genome shotgun (WGS) entry which is preliminary data.</text>
</comment>
<evidence type="ECO:0000256" key="4">
    <source>
        <dbReference type="ARBA" id="ARBA00022989"/>
    </source>
</evidence>
<organism evidence="7 8">
    <name type="scientific">Platanthera guangdongensis</name>
    <dbReference type="NCBI Taxonomy" id="2320717"/>
    <lineage>
        <taxon>Eukaryota</taxon>
        <taxon>Viridiplantae</taxon>
        <taxon>Streptophyta</taxon>
        <taxon>Embryophyta</taxon>
        <taxon>Tracheophyta</taxon>
        <taxon>Spermatophyta</taxon>
        <taxon>Magnoliopsida</taxon>
        <taxon>Liliopsida</taxon>
        <taxon>Asparagales</taxon>
        <taxon>Orchidaceae</taxon>
        <taxon>Orchidoideae</taxon>
        <taxon>Orchideae</taxon>
        <taxon>Orchidinae</taxon>
        <taxon>Platanthera</taxon>
    </lineage>
</organism>
<sequence>MFMDLLLRHPPQPPPQTFLHPRHLSLRRLLPPQPHSMGGNNRLHHMFAAISTKGTSRLNYIVSIVHMAVIVFIVITGLTKANTRNLSPFTSFGRRGNFPASAVLFFTYVGFDAIFTMTEGTRNLAKDNTFCLVNTMSITTISYCRVSPTLCLIHVVVQ</sequence>
<feature type="transmembrane region" description="Helical" evidence="6">
    <location>
        <begin position="98"/>
        <end position="117"/>
    </location>
</feature>
<comment type="similarity">
    <text evidence="2">Belongs to the amino acid-polyamine-organocation (APC) superfamily. Cationic amino acid transporter (CAT) (TC 2.A.3.3) family.</text>
</comment>
<evidence type="ECO:0000313" key="7">
    <source>
        <dbReference type="EMBL" id="KAK8965834.1"/>
    </source>
</evidence>
<keyword evidence="3 6" id="KW-0812">Transmembrane</keyword>
<dbReference type="EMBL" id="JBBWWR010000005">
    <property type="protein sequence ID" value="KAK8965834.1"/>
    <property type="molecule type" value="Genomic_DNA"/>
</dbReference>
<dbReference type="Gene3D" id="1.20.1740.10">
    <property type="entry name" value="Amino acid/polyamine transporter I"/>
    <property type="match status" value="1"/>
</dbReference>
<evidence type="ECO:0000256" key="2">
    <source>
        <dbReference type="ARBA" id="ARBA00008572"/>
    </source>
</evidence>
<dbReference type="Proteomes" id="UP001412067">
    <property type="component" value="Unassembled WGS sequence"/>
</dbReference>
<evidence type="ECO:0000256" key="5">
    <source>
        <dbReference type="ARBA" id="ARBA00023136"/>
    </source>
</evidence>
<dbReference type="Pfam" id="PF13520">
    <property type="entry name" value="AA_permease_2"/>
    <property type="match status" value="1"/>
</dbReference>
<proteinExistence type="inferred from homology"/>
<dbReference type="InterPro" id="IPR002293">
    <property type="entry name" value="AA/rel_permease1"/>
</dbReference>
<reference evidence="7 8" key="1">
    <citation type="journal article" date="2022" name="Nat. Plants">
        <title>Genomes of leafy and leafless Platanthera orchids illuminate the evolution of mycoheterotrophy.</title>
        <authorList>
            <person name="Li M.H."/>
            <person name="Liu K.W."/>
            <person name="Li Z."/>
            <person name="Lu H.C."/>
            <person name="Ye Q.L."/>
            <person name="Zhang D."/>
            <person name="Wang J.Y."/>
            <person name="Li Y.F."/>
            <person name="Zhong Z.M."/>
            <person name="Liu X."/>
            <person name="Yu X."/>
            <person name="Liu D.K."/>
            <person name="Tu X.D."/>
            <person name="Liu B."/>
            <person name="Hao Y."/>
            <person name="Liao X.Y."/>
            <person name="Jiang Y.T."/>
            <person name="Sun W.H."/>
            <person name="Chen J."/>
            <person name="Chen Y.Q."/>
            <person name="Ai Y."/>
            <person name="Zhai J.W."/>
            <person name="Wu S.S."/>
            <person name="Zhou Z."/>
            <person name="Hsiao Y.Y."/>
            <person name="Wu W.L."/>
            <person name="Chen Y.Y."/>
            <person name="Lin Y.F."/>
            <person name="Hsu J.L."/>
            <person name="Li C.Y."/>
            <person name="Wang Z.W."/>
            <person name="Zhao X."/>
            <person name="Zhong W.Y."/>
            <person name="Ma X.K."/>
            <person name="Ma L."/>
            <person name="Huang J."/>
            <person name="Chen G.Z."/>
            <person name="Huang M.Z."/>
            <person name="Huang L."/>
            <person name="Peng D.H."/>
            <person name="Luo Y.B."/>
            <person name="Zou S.Q."/>
            <person name="Chen S.P."/>
            <person name="Lan S."/>
            <person name="Tsai W.C."/>
            <person name="Van de Peer Y."/>
            <person name="Liu Z.J."/>
        </authorList>
    </citation>
    <scope>NUCLEOTIDE SEQUENCE [LARGE SCALE GENOMIC DNA]</scope>
    <source>
        <strain evidence="7">Lor288</strain>
    </source>
</reference>
<protein>
    <submittedName>
        <fullName evidence="7">Cationic amino acid transporter 1</fullName>
    </submittedName>
</protein>
<feature type="transmembrane region" description="Helical" evidence="6">
    <location>
        <begin position="58"/>
        <end position="78"/>
    </location>
</feature>
<accession>A0ABR2MNS0</accession>
<dbReference type="PANTHER" id="PTHR43243">
    <property type="entry name" value="INNER MEMBRANE TRANSPORTER YGJI-RELATED"/>
    <property type="match status" value="1"/>
</dbReference>
<keyword evidence="8" id="KW-1185">Reference proteome</keyword>
<name>A0ABR2MNS0_9ASPA</name>
<evidence type="ECO:0000256" key="3">
    <source>
        <dbReference type="ARBA" id="ARBA00022692"/>
    </source>
</evidence>
<evidence type="ECO:0000256" key="1">
    <source>
        <dbReference type="ARBA" id="ARBA00004141"/>
    </source>
</evidence>